<dbReference type="AlphaFoldDB" id="A0A8C0C2B3"/>
<evidence type="ECO:0000313" key="1">
    <source>
        <dbReference type="Ensembl" id="ENSBJAP00000025756.1"/>
    </source>
</evidence>
<protein>
    <submittedName>
        <fullName evidence="1">Uncharacterized protein</fullName>
    </submittedName>
</protein>
<keyword evidence="2" id="KW-1185">Reference proteome</keyword>
<sequence length="85" mass="9676">RQEQIIFIEYVWLEDSSDVVPALLYPQFALHTPPPSSVFKNFQQRGFDNPSRNLLHGFTVPVPTVSIFFLMSDMLSCRATISSSL</sequence>
<dbReference type="Ensembl" id="ENSBJAT00000026457.1">
    <property type="protein sequence ID" value="ENSBJAP00000025756.1"/>
    <property type="gene ID" value="ENSBJAG00000016383.1"/>
</dbReference>
<reference evidence="1" key="1">
    <citation type="submission" date="2025-08" db="UniProtKB">
        <authorList>
            <consortium name="Ensembl"/>
        </authorList>
    </citation>
    <scope>IDENTIFICATION</scope>
</reference>
<proteinExistence type="predicted"/>
<name>A0A8C0C2B3_9AVES</name>
<evidence type="ECO:0000313" key="2">
    <source>
        <dbReference type="Proteomes" id="UP000694555"/>
    </source>
</evidence>
<accession>A0A8C0C2B3</accession>
<organism evidence="1 2">
    <name type="scientific">Buteo japonicus</name>
    <dbReference type="NCBI Taxonomy" id="224669"/>
    <lineage>
        <taxon>Eukaryota</taxon>
        <taxon>Metazoa</taxon>
        <taxon>Chordata</taxon>
        <taxon>Craniata</taxon>
        <taxon>Vertebrata</taxon>
        <taxon>Euteleostomi</taxon>
        <taxon>Archelosauria</taxon>
        <taxon>Archosauria</taxon>
        <taxon>Dinosauria</taxon>
        <taxon>Saurischia</taxon>
        <taxon>Theropoda</taxon>
        <taxon>Coelurosauria</taxon>
        <taxon>Aves</taxon>
        <taxon>Neognathae</taxon>
        <taxon>Neoaves</taxon>
        <taxon>Telluraves</taxon>
        <taxon>Accipitrimorphae</taxon>
        <taxon>Accipitriformes</taxon>
        <taxon>Accipitridae</taxon>
        <taxon>Accipitrinae</taxon>
        <taxon>Buteo</taxon>
    </lineage>
</organism>
<dbReference type="Proteomes" id="UP000694555">
    <property type="component" value="Unplaced"/>
</dbReference>
<reference evidence="1" key="2">
    <citation type="submission" date="2025-09" db="UniProtKB">
        <authorList>
            <consortium name="Ensembl"/>
        </authorList>
    </citation>
    <scope>IDENTIFICATION</scope>
</reference>